<evidence type="ECO:0000259" key="2">
    <source>
        <dbReference type="Pfam" id="PF01610"/>
    </source>
</evidence>
<evidence type="ECO:0000313" key="4">
    <source>
        <dbReference type="Proteomes" id="UP000231057"/>
    </source>
</evidence>
<dbReference type="PANTHER" id="PTHR33498">
    <property type="entry name" value="TRANSPOSASE FOR INSERTION SEQUENCE ELEMENT IS1557"/>
    <property type="match status" value="1"/>
</dbReference>
<keyword evidence="4" id="KW-1185">Reference proteome</keyword>
<gene>
    <name evidence="3" type="ORF">BRW62_07325</name>
</gene>
<accession>A0A2D2Q2W3</accession>
<dbReference type="Proteomes" id="UP000231057">
    <property type="component" value="Chromosome"/>
</dbReference>
<dbReference type="KEGG" id="slw:BRW62_07325"/>
<feature type="domain" description="Transposase IS204/IS1001/IS1096/IS1165 DDE" evidence="2">
    <location>
        <begin position="4"/>
        <end position="109"/>
    </location>
</feature>
<dbReference type="EMBL" id="CP018092">
    <property type="protein sequence ID" value="ATS18597.1"/>
    <property type="molecule type" value="Genomic_DNA"/>
</dbReference>
<protein>
    <recommendedName>
        <fullName evidence="2">Transposase IS204/IS1001/IS1096/IS1165 DDE domain-containing protein</fullName>
    </recommendedName>
</protein>
<proteinExistence type="predicted"/>
<evidence type="ECO:0000313" key="3">
    <source>
        <dbReference type="EMBL" id="ATS18597.1"/>
    </source>
</evidence>
<keyword evidence="1" id="KW-1133">Transmembrane helix</keyword>
<dbReference type="Pfam" id="PF01610">
    <property type="entry name" value="DDE_Tnp_ISL3"/>
    <property type="match status" value="1"/>
</dbReference>
<sequence>MLEETVKLEQLLQRSKRLEKAYRWKQELCGIDEKLLIIEEGKHRIQEWLYQTGAVCNPAIIMIGNPLDGIINYFRNRTTSGLTAGINNRIKLIKRQAHSFVNFNNFRERLLVCFSKLVIVITILTGELFS</sequence>
<dbReference type="AlphaFoldDB" id="A0A2D2Q2W3"/>
<dbReference type="InterPro" id="IPR047951">
    <property type="entry name" value="Transpos_ISL3"/>
</dbReference>
<dbReference type="PANTHER" id="PTHR33498:SF1">
    <property type="entry name" value="TRANSPOSASE FOR INSERTION SEQUENCE ELEMENT IS1557"/>
    <property type="match status" value="1"/>
</dbReference>
<evidence type="ECO:0000256" key="1">
    <source>
        <dbReference type="SAM" id="Phobius"/>
    </source>
</evidence>
<organism evidence="3 4">
    <name type="scientific">Parathermosynechococcus lividus PCC 6715</name>
    <dbReference type="NCBI Taxonomy" id="1917166"/>
    <lineage>
        <taxon>Bacteria</taxon>
        <taxon>Bacillati</taxon>
        <taxon>Cyanobacteriota</taxon>
        <taxon>Cyanophyceae</taxon>
        <taxon>Acaryochloridales</taxon>
        <taxon>Thermosynechococcaceae</taxon>
        <taxon>Parathermosynechococcus</taxon>
    </lineage>
</organism>
<feature type="transmembrane region" description="Helical" evidence="1">
    <location>
        <begin position="110"/>
        <end position="129"/>
    </location>
</feature>
<dbReference type="InterPro" id="IPR002560">
    <property type="entry name" value="Transposase_DDE"/>
</dbReference>
<reference evidence="3 4" key="1">
    <citation type="submission" date="2016-11" db="EMBL/GenBank/DDBJ databases">
        <title>Complete genome sequence of thermophilic cyanobacteria strain Synechococcus sp. PCC6715.</title>
        <authorList>
            <person name="Tang J."/>
            <person name="Daroch M."/>
            <person name="Liang Y."/>
            <person name="Jiang D."/>
            <person name="Shah M."/>
        </authorList>
    </citation>
    <scope>NUCLEOTIDE SEQUENCE [LARGE SCALE GENOMIC DNA]</scope>
    <source>
        <strain evidence="3 4">PCC 6715</strain>
    </source>
</reference>
<keyword evidence="1" id="KW-0812">Transmembrane</keyword>
<name>A0A2D2Q2W3_PARLV</name>
<reference evidence="4" key="2">
    <citation type="journal article" date="2022" name="Front. Microbiol.">
        <title>Comparative Genomic Analysis Revealed Distinct Molecular Components and Organization of CO2-Concentrating Mechanism in Thermophilic Cyanobacteria.</title>
        <authorList>
            <person name="Tang J."/>
            <person name="Zhou H."/>
            <person name="Yao D."/>
            <person name="Riaz S."/>
            <person name="You D."/>
            <person name="Klepacz-Smolka A."/>
            <person name="Daroch M."/>
        </authorList>
    </citation>
    <scope>NUCLEOTIDE SEQUENCE [LARGE SCALE GENOMIC DNA]</scope>
    <source>
        <strain evidence="4">PCC 6715</strain>
    </source>
</reference>
<keyword evidence="1" id="KW-0472">Membrane</keyword>